<sequence>MAGTGTPPQPGGRARPDLRQASATGFTRNARNSRSPRRTRLPRLPMQVRRWTIAMVLAHAARAVSRVNMRTGGRTIVFACAIALPLQWAHAQSLATLVVTPTTQFDEFVSEAVVESARQTTVAAQVAGRVTAIQVKAGDHVNTGQILVTVDQRATDQQLAAVRAQVSAALAEAHVAQREMERTKYLFDRQYVSQAALDRASARYKAAAAIANARQADARAAAVEPTLRKISAPYPAVIASVNVEIGSMAMPGMPLLTLFDPAALRAVATVPQSRLPALRERAPVRIELPDLPAATQWQTATTVTVLPLTDPQSDAAQVRLSLPASAGDIRPGMFARAYFPIGDAHRRLLVPLSAVVRRTEVTAVYVVGNDGHVTLRQVRVGKAFAGRVEILAGLSPGERIALDALAAAGRQ</sequence>
<dbReference type="EMBL" id="CP000085">
    <property type="protein sequence ID" value="ABC34214.1"/>
    <property type="molecule type" value="Genomic_DNA"/>
</dbReference>
<accession>Q2T988</accession>
<dbReference type="Gene3D" id="2.40.30.170">
    <property type="match status" value="1"/>
</dbReference>
<evidence type="ECO:0000313" key="5">
    <source>
        <dbReference type="EMBL" id="ABC34214.1"/>
    </source>
</evidence>
<dbReference type="NCBIfam" id="TIGR01730">
    <property type="entry name" value="RND_mfp"/>
    <property type="match status" value="1"/>
</dbReference>
<evidence type="ECO:0000259" key="4">
    <source>
        <dbReference type="Pfam" id="PF25967"/>
    </source>
</evidence>
<dbReference type="HOGENOM" id="CLU_018816_1_4_4"/>
<dbReference type="InterPro" id="IPR058627">
    <property type="entry name" value="MdtA-like_C"/>
</dbReference>
<evidence type="ECO:0000313" key="6">
    <source>
        <dbReference type="Proteomes" id="UP000001930"/>
    </source>
</evidence>
<dbReference type="AlphaFoldDB" id="Q2T988"/>
<dbReference type="SUPFAM" id="SSF111369">
    <property type="entry name" value="HlyD-like secretion proteins"/>
    <property type="match status" value="1"/>
</dbReference>
<name>Q2T988_BURTA</name>
<evidence type="ECO:0000256" key="1">
    <source>
        <dbReference type="ARBA" id="ARBA00009477"/>
    </source>
</evidence>
<gene>
    <name evidence="5" type="ordered locus">BTH_II0059</name>
</gene>
<evidence type="ECO:0000259" key="3">
    <source>
        <dbReference type="Pfam" id="PF25954"/>
    </source>
</evidence>
<dbReference type="Gene3D" id="1.10.287.470">
    <property type="entry name" value="Helix hairpin bin"/>
    <property type="match status" value="1"/>
</dbReference>
<dbReference type="PANTHER" id="PTHR30469">
    <property type="entry name" value="MULTIDRUG RESISTANCE PROTEIN MDTA"/>
    <property type="match status" value="1"/>
</dbReference>
<organism evidence="5 6">
    <name type="scientific">Burkholderia thailandensis (strain ATCC 700388 / DSM 13276 / CCUG 48851 / CIP 106301 / E264)</name>
    <dbReference type="NCBI Taxonomy" id="271848"/>
    <lineage>
        <taxon>Bacteria</taxon>
        <taxon>Pseudomonadati</taxon>
        <taxon>Pseudomonadota</taxon>
        <taxon>Betaproteobacteria</taxon>
        <taxon>Burkholderiales</taxon>
        <taxon>Burkholderiaceae</taxon>
        <taxon>Burkholderia</taxon>
        <taxon>pseudomallei group</taxon>
    </lineage>
</organism>
<dbReference type="KEGG" id="bte:BTH_II0059"/>
<dbReference type="Proteomes" id="UP000001930">
    <property type="component" value="Chromosome II"/>
</dbReference>
<keyword evidence="6" id="KW-1185">Reference proteome</keyword>
<feature type="domain" description="Multidrug resistance protein MdtA-like C-terminal permuted SH3" evidence="4">
    <location>
        <begin position="348"/>
        <end position="403"/>
    </location>
</feature>
<proteinExistence type="inferred from homology"/>
<feature type="region of interest" description="Disordered" evidence="2">
    <location>
        <begin position="1"/>
        <end position="42"/>
    </location>
</feature>
<comment type="similarity">
    <text evidence="1">Belongs to the membrane fusion protein (MFP) (TC 8.A.1) family.</text>
</comment>
<protein>
    <submittedName>
        <fullName evidence="5">Efflux transporter, RND family, MFP subunit, putative</fullName>
    </submittedName>
</protein>
<dbReference type="GO" id="GO:0015562">
    <property type="term" value="F:efflux transmembrane transporter activity"/>
    <property type="evidence" value="ECO:0007669"/>
    <property type="project" value="TreeGrafter"/>
</dbReference>
<dbReference type="PANTHER" id="PTHR30469:SF18">
    <property type="entry name" value="RESISTANCE-NODULATION-CELL DIVISION (RND) EFFLUX MEMBRANE FUSION PROTEIN-RELATED"/>
    <property type="match status" value="1"/>
</dbReference>
<feature type="domain" description="CusB-like beta-barrel" evidence="3">
    <location>
        <begin position="267"/>
        <end position="337"/>
    </location>
</feature>
<dbReference type="Gene3D" id="2.40.50.100">
    <property type="match status" value="1"/>
</dbReference>
<reference evidence="5 6" key="1">
    <citation type="journal article" date="2005" name="BMC Genomics">
        <title>Bacterial genome adaptation to niches: divergence of the potential virulence genes in three Burkholderia species of different survival strategies.</title>
        <authorList>
            <person name="Kim H.S."/>
            <person name="Schell M.A."/>
            <person name="Yu Y."/>
            <person name="Ulrich R.L."/>
            <person name="Sarria S.H."/>
            <person name="Nierman W.C."/>
            <person name="DeShazer D."/>
        </authorList>
    </citation>
    <scope>NUCLEOTIDE SEQUENCE [LARGE SCALE GENOMIC DNA]</scope>
    <source>
        <strain evidence="6">ATCC 700388 / DSM 13276 / CCUG 48851 / CIP 106301 / E264</strain>
    </source>
</reference>
<dbReference type="Gene3D" id="2.40.420.20">
    <property type="match status" value="1"/>
</dbReference>
<evidence type="ECO:0000256" key="2">
    <source>
        <dbReference type="SAM" id="MobiDB-lite"/>
    </source>
</evidence>
<dbReference type="InterPro" id="IPR058792">
    <property type="entry name" value="Beta-barrel_RND_2"/>
</dbReference>
<dbReference type="InterPro" id="IPR006143">
    <property type="entry name" value="RND_pump_MFP"/>
</dbReference>
<dbReference type="Pfam" id="PF25954">
    <property type="entry name" value="Beta-barrel_RND_2"/>
    <property type="match status" value="1"/>
</dbReference>
<dbReference type="Pfam" id="PF25967">
    <property type="entry name" value="RND-MFP_C"/>
    <property type="match status" value="1"/>
</dbReference>
<dbReference type="GO" id="GO:1990281">
    <property type="term" value="C:efflux pump complex"/>
    <property type="evidence" value="ECO:0007669"/>
    <property type="project" value="TreeGrafter"/>
</dbReference>